<sequence length="574" mass="63973">MKILSRGKKFTFRNIRIGWKYGLTLAVVIIIFIISSTLVSTSILGIGKDIDELDAKGDIAMNISEMGSLTRNMSIFMVSFYQKQDDRFIESFRENQREYNTLASTVQINLNSDEQKEIFDKVVKNNQELYRIFMNYIVSAMNNGNIEVAETFLEQASSLRDETIDLLDDLVVTVDMERKKAIDRASESQKQTLITQIVFLLISIVAGITLVTIISRIISSNLRKVVRVSNEIADGNLSISEIQYRGNDEIGQLAHSISKMNNYLKDIIRQVSNVSTTVTYQSEELLQSANEVRAGAEQVALTMQELSTGSEKQADSASELTRKMHSFFNKVQEANKNGEHIKETSDSILELASRGNQAMHVSGKQMEEINSIVKESVNKVRTLNDNSKEIGKLVSVIREIADQTNLLSLNAAIEAARAGEHGKGFAVVAAEVRRLSEQVAASVIDISDIVKQIQTETNSVTESLETGYQEVRKGTEQITYTRERFSDINQTIKEMANAIQVVKQNLKEIAVTTQEMDISIEEIAAISEESAAGIEETSASTQQTSSSMEEMAKRSNDLAKVAVDLNKLVNKFKL</sequence>
<reference evidence="11" key="2">
    <citation type="submission" date="2020-09" db="EMBL/GenBank/DDBJ databases">
        <authorList>
            <person name="Sun Q."/>
            <person name="Zhou Y."/>
        </authorList>
    </citation>
    <scope>NUCLEOTIDE SEQUENCE</scope>
    <source>
        <strain evidence="11">CGMCC 1.12408</strain>
    </source>
</reference>
<name>A0A916S700_9BACI</name>
<keyword evidence="3 8" id="KW-0472">Membrane</keyword>
<dbReference type="InterPro" id="IPR004090">
    <property type="entry name" value="Chemotax_Me-accpt_rcpt"/>
</dbReference>
<dbReference type="SUPFAM" id="SSF58104">
    <property type="entry name" value="Methyl-accepting chemotaxis protein (MCP) signaling domain"/>
    <property type="match status" value="1"/>
</dbReference>
<dbReference type="GO" id="GO:0004888">
    <property type="term" value="F:transmembrane signaling receptor activity"/>
    <property type="evidence" value="ECO:0007669"/>
    <property type="project" value="InterPro"/>
</dbReference>
<dbReference type="CDD" id="cd11386">
    <property type="entry name" value="MCP_signal"/>
    <property type="match status" value="1"/>
</dbReference>
<dbReference type="EMBL" id="BMEY01000021">
    <property type="protein sequence ID" value="GGA87389.1"/>
    <property type="molecule type" value="Genomic_DNA"/>
</dbReference>
<evidence type="ECO:0000313" key="12">
    <source>
        <dbReference type="Proteomes" id="UP000613512"/>
    </source>
</evidence>
<evidence type="ECO:0000313" key="11">
    <source>
        <dbReference type="EMBL" id="GGA87389.1"/>
    </source>
</evidence>
<evidence type="ECO:0000256" key="2">
    <source>
        <dbReference type="ARBA" id="ARBA00022475"/>
    </source>
</evidence>
<dbReference type="Proteomes" id="UP000613512">
    <property type="component" value="Unassembled WGS sequence"/>
</dbReference>
<reference evidence="11" key="1">
    <citation type="journal article" date="2014" name="Int. J. Syst. Evol. Microbiol.">
        <title>Complete genome sequence of Corynebacterium casei LMG S-19264T (=DSM 44701T), isolated from a smear-ripened cheese.</title>
        <authorList>
            <consortium name="US DOE Joint Genome Institute (JGI-PGF)"/>
            <person name="Walter F."/>
            <person name="Albersmeier A."/>
            <person name="Kalinowski J."/>
            <person name="Ruckert C."/>
        </authorList>
    </citation>
    <scope>NUCLEOTIDE SEQUENCE</scope>
    <source>
        <strain evidence="11">CGMCC 1.12408</strain>
    </source>
</reference>
<protein>
    <submittedName>
        <fullName evidence="11">Sensory transducer protein YvaQ</fullName>
    </submittedName>
</protein>
<dbReference type="PROSITE" id="PS50111">
    <property type="entry name" value="CHEMOTAXIS_TRANSDUC_2"/>
    <property type="match status" value="1"/>
</dbReference>
<proteinExistence type="inferred from homology"/>
<keyword evidence="8" id="KW-0812">Transmembrane</keyword>
<keyword evidence="4 6" id="KW-0807">Transducer</keyword>
<feature type="domain" description="Methyl-accepting transducer" evidence="9">
    <location>
        <begin position="288"/>
        <end position="538"/>
    </location>
</feature>
<evidence type="ECO:0000256" key="1">
    <source>
        <dbReference type="ARBA" id="ARBA00004236"/>
    </source>
</evidence>
<evidence type="ECO:0000256" key="4">
    <source>
        <dbReference type="ARBA" id="ARBA00023224"/>
    </source>
</evidence>
<dbReference type="CDD" id="cd06225">
    <property type="entry name" value="HAMP"/>
    <property type="match status" value="1"/>
</dbReference>
<keyword evidence="2" id="KW-1003">Cell membrane</keyword>
<evidence type="ECO:0000256" key="6">
    <source>
        <dbReference type="PROSITE-ProRule" id="PRU00284"/>
    </source>
</evidence>
<dbReference type="AlphaFoldDB" id="A0A916S700"/>
<evidence type="ECO:0000259" key="10">
    <source>
        <dbReference type="PROSITE" id="PS50885"/>
    </source>
</evidence>
<dbReference type="Gene3D" id="6.10.340.10">
    <property type="match status" value="1"/>
</dbReference>
<feature type="transmembrane region" description="Helical" evidence="8">
    <location>
        <begin position="21"/>
        <end position="46"/>
    </location>
</feature>
<dbReference type="InterPro" id="IPR004089">
    <property type="entry name" value="MCPsignal_dom"/>
</dbReference>
<dbReference type="PANTHER" id="PTHR32089:SF114">
    <property type="entry name" value="METHYL-ACCEPTING CHEMOTAXIS PROTEIN MCPB"/>
    <property type="match status" value="1"/>
</dbReference>
<gene>
    <name evidence="11" type="primary">yvaQ</name>
    <name evidence="11" type="ORF">GCM10008025_32770</name>
</gene>
<feature type="transmembrane region" description="Helical" evidence="8">
    <location>
        <begin position="193"/>
        <end position="214"/>
    </location>
</feature>
<dbReference type="Pfam" id="PF00015">
    <property type="entry name" value="MCPsignal"/>
    <property type="match status" value="1"/>
</dbReference>
<dbReference type="RefSeq" id="WP_188385760.1">
    <property type="nucleotide sequence ID" value="NZ_BMEY01000021.1"/>
</dbReference>
<accession>A0A916S700</accession>
<dbReference type="PANTHER" id="PTHR32089">
    <property type="entry name" value="METHYL-ACCEPTING CHEMOTAXIS PROTEIN MCPB"/>
    <property type="match status" value="1"/>
</dbReference>
<dbReference type="GO" id="GO:0007165">
    <property type="term" value="P:signal transduction"/>
    <property type="evidence" value="ECO:0007669"/>
    <property type="project" value="UniProtKB-KW"/>
</dbReference>
<dbReference type="PROSITE" id="PS50885">
    <property type="entry name" value="HAMP"/>
    <property type="match status" value="1"/>
</dbReference>
<feature type="domain" description="HAMP" evidence="10">
    <location>
        <begin position="216"/>
        <end position="269"/>
    </location>
</feature>
<comment type="subcellular location">
    <subcellularLocation>
        <location evidence="1">Cell membrane</location>
    </subcellularLocation>
</comment>
<dbReference type="Pfam" id="PF00672">
    <property type="entry name" value="HAMP"/>
    <property type="match status" value="1"/>
</dbReference>
<dbReference type="GO" id="GO:0006935">
    <property type="term" value="P:chemotaxis"/>
    <property type="evidence" value="ECO:0007669"/>
    <property type="project" value="InterPro"/>
</dbReference>
<feature type="region of interest" description="Disordered" evidence="7">
    <location>
        <begin position="531"/>
        <end position="553"/>
    </location>
</feature>
<keyword evidence="12" id="KW-1185">Reference proteome</keyword>
<comment type="similarity">
    <text evidence="5">Belongs to the methyl-accepting chemotaxis (MCP) protein family.</text>
</comment>
<evidence type="ECO:0000259" key="9">
    <source>
        <dbReference type="PROSITE" id="PS50111"/>
    </source>
</evidence>
<dbReference type="Gene3D" id="1.10.287.950">
    <property type="entry name" value="Methyl-accepting chemotaxis protein"/>
    <property type="match status" value="1"/>
</dbReference>
<organism evidence="11 12">
    <name type="scientific">Ornithinibacillus halotolerans</name>
    <dbReference type="NCBI Taxonomy" id="1274357"/>
    <lineage>
        <taxon>Bacteria</taxon>
        <taxon>Bacillati</taxon>
        <taxon>Bacillota</taxon>
        <taxon>Bacilli</taxon>
        <taxon>Bacillales</taxon>
        <taxon>Bacillaceae</taxon>
        <taxon>Ornithinibacillus</taxon>
    </lineage>
</organism>
<comment type="caution">
    <text evidence="11">The sequence shown here is derived from an EMBL/GenBank/DDBJ whole genome shotgun (WGS) entry which is preliminary data.</text>
</comment>
<evidence type="ECO:0000256" key="5">
    <source>
        <dbReference type="ARBA" id="ARBA00029447"/>
    </source>
</evidence>
<dbReference type="SMART" id="SM00304">
    <property type="entry name" value="HAMP"/>
    <property type="match status" value="1"/>
</dbReference>
<evidence type="ECO:0000256" key="7">
    <source>
        <dbReference type="SAM" id="MobiDB-lite"/>
    </source>
</evidence>
<dbReference type="SMART" id="SM00283">
    <property type="entry name" value="MA"/>
    <property type="match status" value="1"/>
</dbReference>
<keyword evidence="8" id="KW-1133">Transmembrane helix</keyword>
<dbReference type="PRINTS" id="PR00260">
    <property type="entry name" value="CHEMTRNSDUCR"/>
</dbReference>
<feature type="compositionally biased region" description="Low complexity" evidence="7">
    <location>
        <begin position="531"/>
        <end position="549"/>
    </location>
</feature>
<evidence type="ECO:0000256" key="8">
    <source>
        <dbReference type="SAM" id="Phobius"/>
    </source>
</evidence>
<dbReference type="InterPro" id="IPR003660">
    <property type="entry name" value="HAMP_dom"/>
</dbReference>
<dbReference type="GO" id="GO:0005886">
    <property type="term" value="C:plasma membrane"/>
    <property type="evidence" value="ECO:0007669"/>
    <property type="project" value="UniProtKB-SubCell"/>
</dbReference>
<evidence type="ECO:0000256" key="3">
    <source>
        <dbReference type="ARBA" id="ARBA00023136"/>
    </source>
</evidence>